<feature type="region of interest" description="Disordered" evidence="1">
    <location>
        <begin position="1"/>
        <end position="46"/>
    </location>
</feature>
<evidence type="ECO:0000313" key="2">
    <source>
        <dbReference type="EMBL" id="GAV02895.1"/>
    </source>
</evidence>
<comment type="caution">
    <text evidence="2">The sequence shown here is derived from an EMBL/GenBank/DDBJ whole genome shotgun (WGS) entry which is preliminary data.</text>
</comment>
<accession>A0A1D1VMS3</accession>
<reference evidence="2 3" key="1">
    <citation type="journal article" date="2016" name="Nat. Commun.">
        <title>Extremotolerant tardigrade genome and improved radiotolerance of human cultured cells by tardigrade-unique protein.</title>
        <authorList>
            <person name="Hashimoto T."/>
            <person name="Horikawa D.D."/>
            <person name="Saito Y."/>
            <person name="Kuwahara H."/>
            <person name="Kozuka-Hata H."/>
            <person name="Shin-I T."/>
            <person name="Minakuchi Y."/>
            <person name="Ohishi K."/>
            <person name="Motoyama A."/>
            <person name="Aizu T."/>
            <person name="Enomoto A."/>
            <person name="Kondo K."/>
            <person name="Tanaka S."/>
            <person name="Hara Y."/>
            <person name="Koshikawa S."/>
            <person name="Sagara H."/>
            <person name="Miura T."/>
            <person name="Yokobori S."/>
            <person name="Miyagawa K."/>
            <person name="Suzuki Y."/>
            <person name="Kubo T."/>
            <person name="Oyama M."/>
            <person name="Kohara Y."/>
            <person name="Fujiyama A."/>
            <person name="Arakawa K."/>
            <person name="Katayama T."/>
            <person name="Toyoda A."/>
            <person name="Kunieda T."/>
        </authorList>
    </citation>
    <scope>NUCLEOTIDE SEQUENCE [LARGE SCALE GENOMIC DNA]</scope>
    <source>
        <strain evidence="2 3">YOKOZUNA-1</strain>
    </source>
</reference>
<evidence type="ECO:0000256" key="1">
    <source>
        <dbReference type="SAM" id="MobiDB-lite"/>
    </source>
</evidence>
<dbReference type="AlphaFoldDB" id="A0A1D1VMS3"/>
<dbReference type="EMBL" id="BDGG01000008">
    <property type="protein sequence ID" value="GAV02895.1"/>
    <property type="molecule type" value="Genomic_DNA"/>
</dbReference>
<organism evidence="2 3">
    <name type="scientific">Ramazzottius varieornatus</name>
    <name type="common">Water bear</name>
    <name type="synonym">Tardigrade</name>
    <dbReference type="NCBI Taxonomy" id="947166"/>
    <lineage>
        <taxon>Eukaryota</taxon>
        <taxon>Metazoa</taxon>
        <taxon>Ecdysozoa</taxon>
        <taxon>Tardigrada</taxon>
        <taxon>Eutardigrada</taxon>
        <taxon>Parachela</taxon>
        <taxon>Hypsibioidea</taxon>
        <taxon>Ramazzottiidae</taxon>
        <taxon>Ramazzottius</taxon>
    </lineage>
</organism>
<sequence length="73" mass="7620">MRTYPLRTAPRNNGAGPSSNGTGSRNNGAERSYLTTIPPSATTAPATTHDLNFALCKAMLVDLGKAQTTPAFP</sequence>
<protein>
    <submittedName>
        <fullName evidence="2">Uncharacterized protein</fullName>
    </submittedName>
</protein>
<proteinExistence type="predicted"/>
<dbReference type="Proteomes" id="UP000186922">
    <property type="component" value="Unassembled WGS sequence"/>
</dbReference>
<name>A0A1D1VMS3_RAMVA</name>
<feature type="compositionally biased region" description="Polar residues" evidence="1">
    <location>
        <begin position="15"/>
        <end position="29"/>
    </location>
</feature>
<feature type="compositionally biased region" description="Low complexity" evidence="1">
    <location>
        <begin position="35"/>
        <end position="46"/>
    </location>
</feature>
<keyword evidence="3" id="KW-1185">Reference proteome</keyword>
<gene>
    <name evidence="2" type="primary">RvY_13401-1</name>
    <name evidence="2" type="synonym">RvY_13401.1</name>
    <name evidence="2" type="ORF">RvY_13401</name>
</gene>
<evidence type="ECO:0000313" key="3">
    <source>
        <dbReference type="Proteomes" id="UP000186922"/>
    </source>
</evidence>